<keyword evidence="5" id="KW-0963">Cytoplasm</keyword>
<dbReference type="SUPFAM" id="SSF48013">
    <property type="entry name" value="NusB-like"/>
    <property type="match status" value="1"/>
</dbReference>
<dbReference type="PROSITE" id="PS51686">
    <property type="entry name" value="SAM_MT_RSMB_NOP"/>
    <property type="match status" value="1"/>
</dbReference>
<dbReference type="EC" id="2.1.1.176" evidence="4"/>
<feature type="domain" description="SAM-dependent MTase RsmB/NOP-type" evidence="15">
    <location>
        <begin position="170"/>
        <end position="446"/>
    </location>
</feature>
<dbReference type="NCBIfam" id="TIGR00563">
    <property type="entry name" value="rsmB"/>
    <property type="match status" value="1"/>
</dbReference>
<evidence type="ECO:0000313" key="17">
    <source>
        <dbReference type="Proteomes" id="UP000033491"/>
    </source>
</evidence>
<dbReference type="Pfam" id="PF22458">
    <property type="entry name" value="RsmF-B_ferredox"/>
    <property type="match status" value="1"/>
</dbReference>
<dbReference type="PATRIC" id="fig|216463.3.peg.2463"/>
<dbReference type="InterPro" id="IPR001678">
    <property type="entry name" value="MeTrfase_RsmB-F_NOP2_dom"/>
</dbReference>
<comment type="subcellular location">
    <subcellularLocation>
        <location evidence="2">Cytoplasm</location>
    </subcellularLocation>
</comment>
<accession>A0A0F3RU19</accession>
<dbReference type="InterPro" id="IPR054728">
    <property type="entry name" value="RsmB-like_ferredoxin"/>
</dbReference>
<dbReference type="OrthoDB" id="9810297at2"/>
<dbReference type="STRING" id="216463.VC81_03190"/>
<evidence type="ECO:0000256" key="2">
    <source>
        <dbReference type="ARBA" id="ARBA00004496"/>
    </source>
</evidence>
<evidence type="ECO:0000256" key="8">
    <source>
        <dbReference type="ARBA" id="ARBA00022679"/>
    </source>
</evidence>
<gene>
    <name evidence="16" type="ORF">VC81_03190</name>
</gene>
<dbReference type="InterPro" id="IPR023267">
    <property type="entry name" value="RCMT"/>
</dbReference>
<dbReference type="InterPro" id="IPR029063">
    <property type="entry name" value="SAM-dependent_MTases_sf"/>
</dbReference>
<feature type="binding site" evidence="14">
    <location>
        <begin position="259"/>
        <end position="265"/>
    </location>
    <ligand>
        <name>S-adenosyl-L-methionine</name>
        <dbReference type="ChEBI" id="CHEBI:59789"/>
    </ligand>
</feature>
<evidence type="ECO:0000256" key="12">
    <source>
        <dbReference type="ARBA" id="ARBA00031088"/>
    </source>
</evidence>
<keyword evidence="7 14" id="KW-0489">Methyltransferase</keyword>
<keyword evidence="6" id="KW-0698">rRNA processing</keyword>
<dbReference type="GO" id="GO:0008649">
    <property type="term" value="F:rRNA methyltransferase activity"/>
    <property type="evidence" value="ECO:0007669"/>
    <property type="project" value="InterPro"/>
</dbReference>
<evidence type="ECO:0000256" key="1">
    <source>
        <dbReference type="ARBA" id="ARBA00002724"/>
    </source>
</evidence>
<evidence type="ECO:0000256" key="7">
    <source>
        <dbReference type="ARBA" id="ARBA00022603"/>
    </source>
</evidence>
<evidence type="ECO:0000256" key="3">
    <source>
        <dbReference type="ARBA" id="ARBA00007494"/>
    </source>
</evidence>
<dbReference type="PROSITE" id="PS01153">
    <property type="entry name" value="NOL1_NOP2_SUN"/>
    <property type="match status" value="1"/>
</dbReference>
<dbReference type="Pfam" id="PF01189">
    <property type="entry name" value="Methyltr_RsmB-F"/>
    <property type="match status" value="1"/>
</dbReference>
<evidence type="ECO:0000256" key="14">
    <source>
        <dbReference type="PROSITE-ProRule" id="PRU01023"/>
    </source>
</evidence>
<dbReference type="InterPro" id="IPR004573">
    <property type="entry name" value="rRNA_ssu_MeTfrase_B"/>
</dbReference>
<dbReference type="InterPro" id="IPR049560">
    <property type="entry name" value="MeTrfase_RsmB-F_NOP2_cat"/>
</dbReference>
<dbReference type="GO" id="GO:0006355">
    <property type="term" value="P:regulation of DNA-templated transcription"/>
    <property type="evidence" value="ECO:0007669"/>
    <property type="project" value="InterPro"/>
</dbReference>
<feature type="binding site" evidence="14">
    <location>
        <position position="285"/>
    </location>
    <ligand>
        <name>S-adenosyl-L-methionine</name>
        <dbReference type="ChEBI" id="CHEBI:59789"/>
    </ligand>
</feature>
<dbReference type="PRINTS" id="PR02008">
    <property type="entry name" value="RCMTFAMILY"/>
</dbReference>
<dbReference type="NCBIfam" id="NF011494">
    <property type="entry name" value="PRK14902.1"/>
    <property type="match status" value="1"/>
</dbReference>
<proteinExistence type="inferred from homology"/>
<comment type="function">
    <text evidence="1">Specifically methylates the cytosine at position 967 (m5C967) of 16S rRNA.</text>
</comment>
<evidence type="ECO:0000256" key="10">
    <source>
        <dbReference type="ARBA" id="ARBA00022884"/>
    </source>
</evidence>
<comment type="similarity">
    <text evidence="3 14">Belongs to the class I-like SAM-binding methyltransferase superfamily. RsmB/NOP family.</text>
</comment>
<dbReference type="SUPFAM" id="SSF53335">
    <property type="entry name" value="S-adenosyl-L-methionine-dependent methyltransferases"/>
    <property type="match status" value="1"/>
</dbReference>
<dbReference type="RefSeq" id="WP_045806706.1">
    <property type="nucleotide sequence ID" value="NZ_JZCR01000006.1"/>
</dbReference>
<evidence type="ECO:0000256" key="13">
    <source>
        <dbReference type="ARBA" id="ARBA00047283"/>
    </source>
</evidence>
<keyword evidence="8 14" id="KW-0808">Transferase</keyword>
<dbReference type="Pfam" id="PF01029">
    <property type="entry name" value="NusB"/>
    <property type="match status" value="1"/>
</dbReference>
<dbReference type="FunFam" id="1.10.940.10:FF:000006">
    <property type="entry name" value="16S rRNA (Cytosine(967)-C(5))-methyltransferase RsmB"/>
    <property type="match status" value="1"/>
</dbReference>
<dbReference type="PANTHER" id="PTHR22807:SF53">
    <property type="entry name" value="RIBOSOMAL RNA SMALL SUBUNIT METHYLTRANSFERASE B-RELATED"/>
    <property type="match status" value="1"/>
</dbReference>
<dbReference type="CDD" id="cd02440">
    <property type="entry name" value="AdoMet_MTases"/>
    <property type="match status" value="1"/>
</dbReference>
<evidence type="ECO:0000256" key="11">
    <source>
        <dbReference type="ARBA" id="ARBA00030399"/>
    </source>
</evidence>
<keyword evidence="10 14" id="KW-0694">RNA-binding</keyword>
<feature type="binding site" evidence="14">
    <location>
        <position position="313"/>
    </location>
    <ligand>
        <name>S-adenosyl-L-methionine</name>
        <dbReference type="ChEBI" id="CHEBI:59789"/>
    </ligand>
</feature>
<dbReference type="Proteomes" id="UP000033491">
    <property type="component" value="Unassembled WGS sequence"/>
</dbReference>
<protein>
    <recommendedName>
        <fullName evidence="4">16S rRNA (cytosine(967)-C(5))-methyltransferase</fullName>
        <ecNumber evidence="4">2.1.1.176</ecNumber>
    </recommendedName>
    <alternativeName>
        <fullName evidence="11">16S rRNA m5C967 methyltransferase</fullName>
    </alternativeName>
    <alternativeName>
        <fullName evidence="12">rRNA (cytosine-C(5)-)-methyltransferase RsmB</fullName>
    </alternativeName>
</protein>
<dbReference type="InterPro" id="IPR018314">
    <property type="entry name" value="RsmB/NOL1/NOP2-like_CS"/>
</dbReference>
<keyword evidence="9 14" id="KW-0949">S-adenosyl-L-methionine</keyword>
<comment type="caution">
    <text evidence="16">The sequence shown here is derived from an EMBL/GenBank/DDBJ whole genome shotgun (WGS) entry which is preliminary data.</text>
</comment>
<comment type="catalytic activity">
    <reaction evidence="13">
        <text>cytidine(967) in 16S rRNA + S-adenosyl-L-methionine = 5-methylcytidine(967) in 16S rRNA + S-adenosyl-L-homocysteine + H(+)</text>
        <dbReference type="Rhea" id="RHEA:42748"/>
        <dbReference type="Rhea" id="RHEA-COMP:10219"/>
        <dbReference type="Rhea" id="RHEA-COMP:10220"/>
        <dbReference type="ChEBI" id="CHEBI:15378"/>
        <dbReference type="ChEBI" id="CHEBI:57856"/>
        <dbReference type="ChEBI" id="CHEBI:59789"/>
        <dbReference type="ChEBI" id="CHEBI:74483"/>
        <dbReference type="ChEBI" id="CHEBI:82748"/>
        <dbReference type="EC" id="2.1.1.176"/>
    </reaction>
</comment>
<evidence type="ECO:0000313" key="16">
    <source>
        <dbReference type="EMBL" id="KJW13481.1"/>
    </source>
</evidence>
<evidence type="ECO:0000256" key="5">
    <source>
        <dbReference type="ARBA" id="ARBA00022490"/>
    </source>
</evidence>
<dbReference type="GO" id="GO:0005737">
    <property type="term" value="C:cytoplasm"/>
    <property type="evidence" value="ECO:0007669"/>
    <property type="project" value="UniProtKB-SubCell"/>
</dbReference>
<organism evidence="16 17">
    <name type="scientific">Levilactobacillus spicheri</name>
    <dbReference type="NCBI Taxonomy" id="216463"/>
    <lineage>
        <taxon>Bacteria</taxon>
        <taxon>Bacillati</taxon>
        <taxon>Bacillota</taxon>
        <taxon>Bacilli</taxon>
        <taxon>Lactobacillales</taxon>
        <taxon>Lactobacillaceae</taxon>
        <taxon>Levilactobacillus</taxon>
    </lineage>
</organism>
<evidence type="ECO:0000256" key="9">
    <source>
        <dbReference type="ARBA" id="ARBA00022691"/>
    </source>
</evidence>
<dbReference type="GO" id="GO:0003723">
    <property type="term" value="F:RNA binding"/>
    <property type="evidence" value="ECO:0007669"/>
    <property type="project" value="UniProtKB-UniRule"/>
</dbReference>
<evidence type="ECO:0000256" key="4">
    <source>
        <dbReference type="ARBA" id="ARBA00012140"/>
    </source>
</evidence>
<evidence type="ECO:0000256" key="6">
    <source>
        <dbReference type="ARBA" id="ARBA00022552"/>
    </source>
</evidence>
<dbReference type="InterPro" id="IPR006027">
    <property type="entry name" value="NusB_RsmB_TIM44"/>
</dbReference>
<dbReference type="InterPro" id="IPR035926">
    <property type="entry name" value="NusB-like_sf"/>
</dbReference>
<feature type="binding site" evidence="14">
    <location>
        <position position="332"/>
    </location>
    <ligand>
        <name>S-adenosyl-L-methionine</name>
        <dbReference type="ChEBI" id="CHEBI:59789"/>
    </ligand>
</feature>
<sequence>MSENETARSLAVDALTRVAGGAYSNLQLEKIIDRSSLNDADRRLLTNLVYGTIQHQLTLEYYLDAFVKPNQKLQPWVKMTLLVALYQMLYLDRVPNWAIFDEAIQLAKERGHEGIRRFVTGVLHAVDREGVPDVSQIADPTERLSVTYSMPQWLVTTLQQQLGEAKTESILKTINQPAAQSVRVNTAVTTVDAAIQALEAVGYTVDVSTVSGDGLRVDGHPANHSELFENGQLTIQDESAMLPVEALQVQPGDQVLDACAAPGGKTTQIAAALDPQAGGQVTALDLHAKKVKLIAQNAARLQVADRVNAMALDARKVDDEFADDTFDKILVDAPCSGIGLVRRKPEIRYDKTPEDSQHLQKIQLAILDAVSKKLKPQGLLVYSTCTILDTENADVVASFLQTHPNFEAVRVTTTRNVKADRTTDTLSIYPDDFDTDGFFVSALRRKA</sequence>
<dbReference type="PANTHER" id="PTHR22807">
    <property type="entry name" value="NOP2 YEAST -RELATED NOL1/NOP2/FMU SUN DOMAIN-CONTAINING"/>
    <property type="match status" value="1"/>
</dbReference>
<dbReference type="EMBL" id="JZCR01000006">
    <property type="protein sequence ID" value="KJW13481.1"/>
    <property type="molecule type" value="Genomic_DNA"/>
</dbReference>
<feature type="active site" description="Nucleophile" evidence="14">
    <location>
        <position position="385"/>
    </location>
</feature>
<evidence type="ECO:0000259" key="15">
    <source>
        <dbReference type="PROSITE" id="PS51686"/>
    </source>
</evidence>
<dbReference type="Gene3D" id="3.40.50.150">
    <property type="entry name" value="Vaccinia Virus protein VP39"/>
    <property type="match status" value="1"/>
</dbReference>
<reference evidence="16 17" key="1">
    <citation type="submission" date="2015-03" db="EMBL/GenBank/DDBJ databases">
        <authorList>
            <person name="Zheng J."/>
            <person name="Ganezle M."/>
        </authorList>
    </citation>
    <scope>NUCLEOTIDE SEQUENCE [LARGE SCALE GENOMIC DNA]</scope>
    <source>
        <strain evidence="16 17">LP38</strain>
    </source>
</reference>
<dbReference type="Gene3D" id="1.10.940.10">
    <property type="entry name" value="NusB-like"/>
    <property type="match status" value="1"/>
</dbReference>
<dbReference type="AlphaFoldDB" id="A0A0F3RU19"/>
<dbReference type="FunFam" id="3.40.50.150:FF:000022">
    <property type="entry name" value="Ribosomal RNA small subunit methyltransferase B"/>
    <property type="match status" value="1"/>
</dbReference>
<name>A0A0F3RU19_9LACO</name>